<proteinExistence type="predicted"/>
<dbReference type="Pfam" id="PF00856">
    <property type="entry name" value="SET"/>
    <property type="match status" value="1"/>
</dbReference>
<dbReference type="AlphaFoldDB" id="A0A835XWF6"/>
<dbReference type="OrthoDB" id="1028014at2759"/>
<dbReference type="PROSITE" id="PS50280">
    <property type="entry name" value="SET"/>
    <property type="match status" value="1"/>
</dbReference>
<keyword evidence="4" id="KW-1185">Reference proteome</keyword>
<evidence type="ECO:0000256" key="1">
    <source>
        <dbReference type="SAM" id="MobiDB-lite"/>
    </source>
</evidence>
<dbReference type="CDD" id="cd20071">
    <property type="entry name" value="SET_SMYD"/>
    <property type="match status" value="1"/>
</dbReference>
<dbReference type="Proteomes" id="UP000612055">
    <property type="component" value="Unassembled WGS sequence"/>
</dbReference>
<name>A0A835XWF6_9CHLO</name>
<dbReference type="EMBL" id="JAEHOE010000088">
    <property type="protein sequence ID" value="KAG2488075.1"/>
    <property type="molecule type" value="Genomic_DNA"/>
</dbReference>
<evidence type="ECO:0000313" key="3">
    <source>
        <dbReference type="EMBL" id="KAG2488075.1"/>
    </source>
</evidence>
<protein>
    <recommendedName>
        <fullName evidence="2">SET domain-containing protein</fullName>
    </recommendedName>
</protein>
<gene>
    <name evidence="3" type="ORF">HYH03_013378</name>
</gene>
<feature type="domain" description="SET" evidence="2">
    <location>
        <begin position="65"/>
        <end position="291"/>
    </location>
</feature>
<sequence length="561" mass="58478">MSGQGSLLRGRMASAPATGRHGRQALLVQAKMKSIAQNHKKSVWVNVDLDRLYTQPPYNPGRHVGPVKLQPLPGKGRGLVAERELPLAETALVCEPLGGALAGPEGTDLGPEDLLGHLLREQAEGRLGPADRARLRLLYDGSAADSPSSQRSRSVGLDDFAARMQERLRRAEAGPKKAKGKGFGAAPAAGTPAAAAATPAIDPVALGAPLLTPEELRPLVRFNCWGNSFAELGAAPLRQEPSRAVVGLWPEFAMLNHSCAPNTLTFNVGPYLMVQMAREVPQGAELTTCYLGELEQTPLAERRAMLRASYGFDCACERCKAEEKLPAAVSAAVAAAYAAGTCEEAMALRSAPTGATDRASVAGLEGALTRAVEGLEGAMQAAGLEAQACAWLRSSAWPAYWTLEALRDLPAQSKPGAGLFGGGPGSPKPFSDPEVPARLAAIVESVAPGSDTHLFLVLEAMSRAAETLAKDDPRMADLAKDCLRAHIVRYGRVSDAVLRELLQARSAVPHYLGTITLGTTQQQGAGAGAASAVTGPMLGGVTGVASEAQLRQAAAEVAGLV</sequence>
<feature type="region of interest" description="Disordered" evidence="1">
    <location>
        <begin position="1"/>
        <end position="21"/>
    </location>
</feature>
<evidence type="ECO:0000313" key="4">
    <source>
        <dbReference type="Proteomes" id="UP000612055"/>
    </source>
</evidence>
<dbReference type="Gene3D" id="2.170.270.10">
    <property type="entry name" value="SET domain"/>
    <property type="match status" value="1"/>
</dbReference>
<dbReference type="InterPro" id="IPR001214">
    <property type="entry name" value="SET_dom"/>
</dbReference>
<evidence type="ECO:0000259" key="2">
    <source>
        <dbReference type="PROSITE" id="PS50280"/>
    </source>
</evidence>
<dbReference type="PANTHER" id="PTHR47643:SF2">
    <property type="entry name" value="TPR DOMAIN PROTEIN (AFU_ORTHOLOGUE AFUA_5G12710)"/>
    <property type="match status" value="1"/>
</dbReference>
<dbReference type="SUPFAM" id="SSF82199">
    <property type="entry name" value="SET domain"/>
    <property type="match status" value="1"/>
</dbReference>
<dbReference type="PANTHER" id="PTHR47643">
    <property type="entry name" value="TPR DOMAIN PROTEIN (AFU_ORTHOLOGUE AFUA_5G12710)"/>
    <property type="match status" value="1"/>
</dbReference>
<comment type="caution">
    <text evidence="3">The sequence shown here is derived from an EMBL/GenBank/DDBJ whole genome shotgun (WGS) entry which is preliminary data.</text>
</comment>
<reference evidence="3" key="1">
    <citation type="journal article" date="2020" name="bioRxiv">
        <title>Comparative genomics of Chlamydomonas.</title>
        <authorList>
            <person name="Craig R.J."/>
            <person name="Hasan A.R."/>
            <person name="Ness R.W."/>
            <person name="Keightley P.D."/>
        </authorList>
    </citation>
    <scope>NUCLEOTIDE SEQUENCE</scope>
    <source>
        <strain evidence="3">CCAP 11/70</strain>
    </source>
</reference>
<dbReference type="InterPro" id="IPR046341">
    <property type="entry name" value="SET_dom_sf"/>
</dbReference>
<accession>A0A835XWF6</accession>
<dbReference type="InterPro" id="IPR053209">
    <property type="entry name" value="Gramillin-biosynth_MTr"/>
</dbReference>
<organism evidence="3 4">
    <name type="scientific">Edaphochlamys debaryana</name>
    <dbReference type="NCBI Taxonomy" id="47281"/>
    <lineage>
        <taxon>Eukaryota</taxon>
        <taxon>Viridiplantae</taxon>
        <taxon>Chlorophyta</taxon>
        <taxon>core chlorophytes</taxon>
        <taxon>Chlorophyceae</taxon>
        <taxon>CS clade</taxon>
        <taxon>Chlamydomonadales</taxon>
        <taxon>Chlamydomonadales incertae sedis</taxon>
        <taxon>Edaphochlamys</taxon>
    </lineage>
</organism>